<dbReference type="Pfam" id="PF20431">
    <property type="entry name" value="E_motif"/>
    <property type="match status" value="1"/>
</dbReference>
<feature type="repeat" description="PPR" evidence="2">
    <location>
        <begin position="364"/>
        <end position="394"/>
    </location>
</feature>
<dbReference type="Proteomes" id="UP001367508">
    <property type="component" value="Unassembled WGS sequence"/>
</dbReference>
<dbReference type="InterPro" id="IPR002885">
    <property type="entry name" value="PPR_rpt"/>
</dbReference>
<name>A0AAN9Q581_CANGL</name>
<evidence type="ECO:0000256" key="1">
    <source>
        <dbReference type="ARBA" id="ARBA00022737"/>
    </source>
</evidence>
<feature type="repeat" description="PPR" evidence="2">
    <location>
        <begin position="192"/>
        <end position="222"/>
    </location>
</feature>
<organism evidence="3 4">
    <name type="scientific">Canavalia gladiata</name>
    <name type="common">Sword bean</name>
    <name type="synonym">Dolichos gladiatus</name>
    <dbReference type="NCBI Taxonomy" id="3824"/>
    <lineage>
        <taxon>Eukaryota</taxon>
        <taxon>Viridiplantae</taxon>
        <taxon>Streptophyta</taxon>
        <taxon>Embryophyta</taxon>
        <taxon>Tracheophyta</taxon>
        <taxon>Spermatophyta</taxon>
        <taxon>Magnoliopsida</taxon>
        <taxon>eudicotyledons</taxon>
        <taxon>Gunneridae</taxon>
        <taxon>Pentapetalae</taxon>
        <taxon>rosids</taxon>
        <taxon>fabids</taxon>
        <taxon>Fabales</taxon>
        <taxon>Fabaceae</taxon>
        <taxon>Papilionoideae</taxon>
        <taxon>50 kb inversion clade</taxon>
        <taxon>NPAAA clade</taxon>
        <taxon>indigoferoid/millettioid clade</taxon>
        <taxon>Phaseoleae</taxon>
        <taxon>Canavalia</taxon>
    </lineage>
</organism>
<dbReference type="PANTHER" id="PTHR47926">
    <property type="entry name" value="PENTATRICOPEPTIDE REPEAT-CONTAINING PROTEIN"/>
    <property type="match status" value="1"/>
</dbReference>
<comment type="caution">
    <text evidence="3">The sequence shown here is derived from an EMBL/GenBank/DDBJ whole genome shotgun (WGS) entry which is preliminary data.</text>
</comment>
<dbReference type="EMBL" id="JAYMYQ010000007">
    <property type="protein sequence ID" value="KAK7321784.1"/>
    <property type="molecule type" value="Genomic_DNA"/>
</dbReference>
<keyword evidence="4" id="KW-1185">Reference proteome</keyword>
<dbReference type="GO" id="GO:0009451">
    <property type="term" value="P:RNA modification"/>
    <property type="evidence" value="ECO:0007669"/>
    <property type="project" value="InterPro"/>
</dbReference>
<dbReference type="InterPro" id="IPR046848">
    <property type="entry name" value="E_motif"/>
</dbReference>
<dbReference type="PROSITE" id="PS51375">
    <property type="entry name" value="PPR"/>
    <property type="match status" value="4"/>
</dbReference>
<feature type="repeat" description="PPR" evidence="2">
    <location>
        <begin position="395"/>
        <end position="429"/>
    </location>
</feature>
<protein>
    <recommendedName>
        <fullName evidence="5">Pentatricopeptide repeat-containing protein</fullName>
    </recommendedName>
</protein>
<keyword evidence="1" id="KW-0677">Repeat</keyword>
<dbReference type="Pfam" id="PF13041">
    <property type="entry name" value="PPR_2"/>
    <property type="match status" value="3"/>
</dbReference>
<proteinExistence type="predicted"/>
<evidence type="ECO:0008006" key="5">
    <source>
        <dbReference type="Google" id="ProtNLM"/>
    </source>
</evidence>
<sequence>MEALSLKLARVDPCEESNNSKTKQVIYEIWFSLSTLKLRKLLMPSTFPERQEVGNDTHQRKRKIFKSYVKGVEEWKKYLPHSASTTTHILQNHWKQQKFPSQIWNLKAAEKSKEFRMSPKDGAFWKAQQSLLTLFKRCSTMKHLKEIHTRIIQTGFDQNLLVVGKIIEFCAVSGHGDMNYAVSVFDRIDKPDAFIWNTMIRGLGKTSQPEKAIDFYRRMQGKADVAADNFTFSFFLKIIGGLGSVTLGKQLHCSILKLGLETHTYVRNSLMHMYGMLKDIETAYHLFEKIPSADLVAWNSIIDCHVSCRKYEEALDLFTRMLQNGMQPDDATLVVTLSACGAIGALDFGRWIHSLIQDTKLGESTSVYNSLIDMYAKCGAVEEAYGIFSSMKGKNTISWNVMILGLASHGNGEEALALFTKMLQENVERPDDVTFLGVLSACSHGGLVGESRRYFDIMCRDYNIQPTIKHYGCMVDLLGRAGSVKDAYNLIKNMPVECNAVVWRTLLAACRLHGCIELGEKVRKHLLELEPDHSSDYVLLANMYASTGQWNEMSKQRRSMQGRRVHKPEPGNSYIGIPGLMLEKETINTSI</sequence>
<dbReference type="GO" id="GO:0003723">
    <property type="term" value="F:RNA binding"/>
    <property type="evidence" value="ECO:0007669"/>
    <property type="project" value="InterPro"/>
</dbReference>
<accession>A0AAN9Q581</accession>
<dbReference type="NCBIfam" id="TIGR00756">
    <property type="entry name" value="PPR"/>
    <property type="match status" value="4"/>
</dbReference>
<dbReference type="Gene3D" id="1.25.40.10">
    <property type="entry name" value="Tetratricopeptide repeat domain"/>
    <property type="match status" value="3"/>
</dbReference>
<dbReference type="InterPro" id="IPR011990">
    <property type="entry name" value="TPR-like_helical_dom_sf"/>
</dbReference>
<evidence type="ECO:0000313" key="4">
    <source>
        <dbReference type="Proteomes" id="UP001367508"/>
    </source>
</evidence>
<dbReference type="Pfam" id="PF01535">
    <property type="entry name" value="PPR"/>
    <property type="match status" value="2"/>
</dbReference>
<feature type="repeat" description="PPR" evidence="2">
    <location>
        <begin position="294"/>
        <end position="328"/>
    </location>
</feature>
<dbReference type="InterPro" id="IPR046960">
    <property type="entry name" value="PPR_At4g14850-like_plant"/>
</dbReference>
<reference evidence="3 4" key="1">
    <citation type="submission" date="2024-01" db="EMBL/GenBank/DDBJ databases">
        <title>The genomes of 5 underutilized Papilionoideae crops provide insights into root nodulation and disease resistanc.</title>
        <authorList>
            <person name="Jiang F."/>
        </authorList>
    </citation>
    <scope>NUCLEOTIDE SEQUENCE [LARGE SCALE GENOMIC DNA]</scope>
    <source>
        <strain evidence="3">LVBAO_FW01</strain>
        <tissue evidence="3">Leaves</tissue>
    </source>
</reference>
<dbReference type="FunFam" id="1.25.40.10:FF:000470">
    <property type="entry name" value="Pentatricopeptide repeat-containing protein At5g66520"/>
    <property type="match status" value="1"/>
</dbReference>
<gene>
    <name evidence="3" type="ORF">VNO77_32722</name>
</gene>
<dbReference type="PANTHER" id="PTHR47926:SF391">
    <property type="entry name" value="TETRATRICOPEPTIDE-LIKE HELICAL DOMAIN SUPERFAMILY"/>
    <property type="match status" value="1"/>
</dbReference>
<dbReference type="SUPFAM" id="SSF48452">
    <property type="entry name" value="TPR-like"/>
    <property type="match status" value="1"/>
</dbReference>
<dbReference type="AlphaFoldDB" id="A0AAN9Q581"/>
<evidence type="ECO:0000313" key="3">
    <source>
        <dbReference type="EMBL" id="KAK7321784.1"/>
    </source>
</evidence>
<dbReference type="FunFam" id="1.25.40.10:FF:000345">
    <property type="entry name" value="Pentatricopeptide repeat-containing protein"/>
    <property type="match status" value="1"/>
</dbReference>
<evidence type="ECO:0000256" key="2">
    <source>
        <dbReference type="PROSITE-ProRule" id="PRU00708"/>
    </source>
</evidence>